<gene>
    <name evidence="1" type="ORF">TcWFU_000583</name>
</gene>
<proteinExistence type="predicted"/>
<evidence type="ECO:0000313" key="1">
    <source>
        <dbReference type="EMBL" id="KAL5109710.1"/>
    </source>
</evidence>
<name>A0ABR4QJB0_9CEST</name>
<dbReference type="EMBL" id="JAKROA010000002">
    <property type="protein sequence ID" value="KAL5109710.1"/>
    <property type="molecule type" value="Genomic_DNA"/>
</dbReference>
<accession>A0ABR4QJB0</accession>
<dbReference type="Proteomes" id="UP001651158">
    <property type="component" value="Unassembled WGS sequence"/>
</dbReference>
<organism evidence="1 2">
    <name type="scientific">Taenia crassiceps</name>
    <dbReference type="NCBI Taxonomy" id="6207"/>
    <lineage>
        <taxon>Eukaryota</taxon>
        <taxon>Metazoa</taxon>
        <taxon>Spiralia</taxon>
        <taxon>Lophotrochozoa</taxon>
        <taxon>Platyhelminthes</taxon>
        <taxon>Cestoda</taxon>
        <taxon>Eucestoda</taxon>
        <taxon>Cyclophyllidea</taxon>
        <taxon>Taeniidae</taxon>
        <taxon>Taenia</taxon>
    </lineage>
</organism>
<evidence type="ECO:0000313" key="2">
    <source>
        <dbReference type="Proteomes" id="UP001651158"/>
    </source>
</evidence>
<comment type="caution">
    <text evidence="1">The sequence shown here is derived from an EMBL/GenBank/DDBJ whole genome shotgun (WGS) entry which is preliminary data.</text>
</comment>
<protein>
    <submittedName>
        <fullName evidence="1">Uncharacterized protein</fullName>
    </submittedName>
</protein>
<sequence length="82" mass="9152">MGLLTPPDRDSLRVIPEEPSTFPLLCSDFKGLSNYDSMPNAVGLSPSIQHHPQFYSHGPVEKPDWSKLFSPGSRAFRANRLL</sequence>
<keyword evidence="2" id="KW-1185">Reference proteome</keyword>
<reference evidence="1 2" key="1">
    <citation type="journal article" date="2022" name="Front. Cell. Infect. Microbiol.">
        <title>The Genomes of Two Strains of Taenia crassiceps the Animal Model for the Study of Human Cysticercosis.</title>
        <authorList>
            <person name="Bobes R.J."/>
            <person name="Estrada K."/>
            <person name="Rios-Valencia D.G."/>
            <person name="Calderon-Gallegos A."/>
            <person name="de la Torre P."/>
            <person name="Carrero J.C."/>
            <person name="Sanchez-Flores A."/>
            <person name="Laclette J.P."/>
        </authorList>
    </citation>
    <scope>NUCLEOTIDE SEQUENCE [LARGE SCALE GENOMIC DNA]</scope>
    <source>
        <strain evidence="1">WFUcys</strain>
    </source>
</reference>